<dbReference type="EMBL" id="VSWC01000079">
    <property type="protein sequence ID" value="KAA1094161.1"/>
    <property type="molecule type" value="Genomic_DNA"/>
</dbReference>
<evidence type="ECO:0000313" key="4">
    <source>
        <dbReference type="Proteomes" id="UP000324748"/>
    </source>
</evidence>
<keyword evidence="4" id="KW-1185">Reference proteome</keyword>
<evidence type="ECO:0000256" key="1">
    <source>
        <dbReference type="SAM" id="SignalP"/>
    </source>
</evidence>
<dbReference type="AlphaFoldDB" id="A0A5B0NY57"/>
<proteinExistence type="predicted"/>
<dbReference type="Proteomes" id="UP000324748">
    <property type="component" value="Unassembled WGS sequence"/>
</dbReference>
<keyword evidence="1" id="KW-0732">Signal</keyword>
<evidence type="ECO:0000313" key="5">
    <source>
        <dbReference type="Proteomes" id="UP000325313"/>
    </source>
</evidence>
<evidence type="ECO:0000313" key="3">
    <source>
        <dbReference type="EMBL" id="KAA1094161.1"/>
    </source>
</evidence>
<dbReference type="EMBL" id="VDEP01000438">
    <property type="protein sequence ID" value="KAA1083353.1"/>
    <property type="molecule type" value="Genomic_DNA"/>
</dbReference>
<evidence type="ECO:0000313" key="2">
    <source>
        <dbReference type="EMBL" id="KAA1083353.1"/>
    </source>
</evidence>
<feature type="chain" id="PRO_5036137601" evidence="1">
    <location>
        <begin position="22"/>
        <end position="68"/>
    </location>
</feature>
<sequence length="68" mass="7451">MFSISILVAATMLLQVITASAMIHPSDTIASVGKPTLVKSGHQHTKRMEDLHSLSSLWYSFSVMCRST</sequence>
<protein>
    <submittedName>
        <fullName evidence="3">Uncharacterized protein</fullName>
    </submittedName>
</protein>
<organism evidence="3 4">
    <name type="scientific">Puccinia graminis f. sp. tritici</name>
    <dbReference type="NCBI Taxonomy" id="56615"/>
    <lineage>
        <taxon>Eukaryota</taxon>
        <taxon>Fungi</taxon>
        <taxon>Dikarya</taxon>
        <taxon>Basidiomycota</taxon>
        <taxon>Pucciniomycotina</taxon>
        <taxon>Pucciniomycetes</taxon>
        <taxon>Pucciniales</taxon>
        <taxon>Pucciniaceae</taxon>
        <taxon>Puccinia</taxon>
    </lineage>
</organism>
<name>A0A5B0NY57_PUCGR</name>
<reference evidence="4 5" key="1">
    <citation type="submission" date="2019-05" db="EMBL/GenBank/DDBJ databases">
        <title>Emergence of the Ug99 lineage of the wheat stem rust pathogen through somatic hybridization.</title>
        <authorList>
            <person name="Li F."/>
            <person name="Upadhyaya N.M."/>
            <person name="Sperschneider J."/>
            <person name="Matny O."/>
            <person name="Nguyen-Phuc H."/>
            <person name="Mago R."/>
            <person name="Raley C."/>
            <person name="Miller M.E."/>
            <person name="Silverstein K.A.T."/>
            <person name="Henningsen E."/>
            <person name="Hirsch C.D."/>
            <person name="Visser B."/>
            <person name="Pretorius Z.A."/>
            <person name="Steffenson B.J."/>
            <person name="Schwessinger B."/>
            <person name="Dodds P.N."/>
            <person name="Figueroa M."/>
        </authorList>
    </citation>
    <scope>NUCLEOTIDE SEQUENCE [LARGE SCALE GENOMIC DNA]</scope>
    <source>
        <strain evidence="3">21-0</strain>
        <strain evidence="2 5">Ug99</strain>
    </source>
</reference>
<feature type="signal peptide" evidence="1">
    <location>
        <begin position="1"/>
        <end position="21"/>
    </location>
</feature>
<accession>A0A5B0NY57</accession>
<gene>
    <name evidence="3" type="ORF">PGT21_011841</name>
    <name evidence="2" type="ORF">PGTUg99_029823</name>
</gene>
<comment type="caution">
    <text evidence="3">The sequence shown here is derived from an EMBL/GenBank/DDBJ whole genome shotgun (WGS) entry which is preliminary data.</text>
</comment>
<dbReference type="Proteomes" id="UP000325313">
    <property type="component" value="Unassembled WGS sequence"/>
</dbReference>